<name>A0A7W0C801_9BACT</name>
<evidence type="ECO:0000256" key="6">
    <source>
        <dbReference type="ARBA" id="ARBA00022840"/>
    </source>
</evidence>
<sequence>MRNNAEINALVLTGYGLNCDVETAHACELAGARAVCVHINDVISGAVSLEDFQIMVFIGGFSWGDDHGAGVIQAVRMKKNAGDRIIGFINQGGLVLGICNGFQTLVNFGLLPGMDNDYTARTVALTYNDCGNFRDDWVNLSINAQSPCVFTRGMKNMELPVRHGEGKFIADQKVIDQLIDQNQVVCRYARADGDLAAGGFPANPNGSMADIAGICDPTGRVFGLMPHPEAYNHPANHPDWTRNKHLRRCSSADEKPPLSAAGIRIFENAVTYFRA</sequence>
<protein>
    <submittedName>
        <fullName evidence="8">Phosphoribosylformylglycinamidine synthase</fullName>
        <ecNumber evidence="8">6.3.5.3</ecNumber>
    </submittedName>
</protein>
<evidence type="ECO:0000313" key="9">
    <source>
        <dbReference type="Proteomes" id="UP000525298"/>
    </source>
</evidence>
<dbReference type="InterPro" id="IPR029062">
    <property type="entry name" value="Class_I_gatase-like"/>
</dbReference>
<gene>
    <name evidence="8" type="ORF">HNR65_001179</name>
</gene>
<keyword evidence="1" id="KW-0963">Cytoplasm</keyword>
<keyword evidence="4" id="KW-0658">Purine biosynthesis</keyword>
<dbReference type="EMBL" id="JACDUS010000002">
    <property type="protein sequence ID" value="MBA2880861.1"/>
    <property type="molecule type" value="Genomic_DNA"/>
</dbReference>
<organism evidence="8 9">
    <name type="scientific">Desulfosalsimonas propionicica</name>
    <dbReference type="NCBI Taxonomy" id="332175"/>
    <lineage>
        <taxon>Bacteria</taxon>
        <taxon>Pseudomonadati</taxon>
        <taxon>Thermodesulfobacteriota</taxon>
        <taxon>Desulfobacteria</taxon>
        <taxon>Desulfobacterales</taxon>
        <taxon>Desulfosalsimonadaceae</taxon>
        <taxon>Desulfosalsimonas</taxon>
    </lineage>
</organism>
<dbReference type="SUPFAM" id="SSF52317">
    <property type="entry name" value="Class I glutamine amidotransferase-like"/>
    <property type="match status" value="1"/>
</dbReference>
<keyword evidence="9" id="KW-1185">Reference proteome</keyword>
<dbReference type="GO" id="GO:0005737">
    <property type="term" value="C:cytoplasm"/>
    <property type="evidence" value="ECO:0007669"/>
    <property type="project" value="TreeGrafter"/>
</dbReference>
<keyword evidence="7" id="KW-0315">Glutamine amidotransferase</keyword>
<dbReference type="GO" id="GO:0006189">
    <property type="term" value="P:'de novo' IMP biosynthetic process"/>
    <property type="evidence" value="ECO:0007669"/>
    <property type="project" value="InterPro"/>
</dbReference>
<evidence type="ECO:0000256" key="7">
    <source>
        <dbReference type="ARBA" id="ARBA00022962"/>
    </source>
</evidence>
<dbReference type="InterPro" id="IPR010075">
    <property type="entry name" value="PRibForGlyAmidine_synth_PurQ"/>
</dbReference>
<dbReference type="GO" id="GO:0005524">
    <property type="term" value="F:ATP binding"/>
    <property type="evidence" value="ECO:0007669"/>
    <property type="project" value="UniProtKB-KW"/>
</dbReference>
<proteinExistence type="predicted"/>
<dbReference type="Gene3D" id="3.40.50.880">
    <property type="match status" value="1"/>
</dbReference>
<dbReference type="GO" id="GO:0004642">
    <property type="term" value="F:phosphoribosylformylglycinamidine synthase activity"/>
    <property type="evidence" value="ECO:0007669"/>
    <property type="project" value="UniProtKB-EC"/>
</dbReference>
<comment type="caution">
    <text evidence="8">The sequence shown here is derived from an EMBL/GenBank/DDBJ whole genome shotgun (WGS) entry which is preliminary data.</text>
</comment>
<keyword evidence="3" id="KW-0547">Nucleotide-binding</keyword>
<keyword evidence="5" id="KW-0378">Hydrolase</keyword>
<dbReference type="GO" id="GO:0016787">
    <property type="term" value="F:hydrolase activity"/>
    <property type="evidence" value="ECO:0007669"/>
    <property type="project" value="UniProtKB-KW"/>
</dbReference>
<dbReference type="PROSITE" id="PS51273">
    <property type="entry name" value="GATASE_TYPE_1"/>
    <property type="match status" value="1"/>
</dbReference>
<accession>A0A7W0C801</accession>
<evidence type="ECO:0000256" key="3">
    <source>
        <dbReference type="ARBA" id="ARBA00022741"/>
    </source>
</evidence>
<dbReference type="PANTHER" id="PTHR10099">
    <property type="entry name" value="PHOSPHORIBOSYLFORMYLGLYCINAMIDINE SYNTHASE"/>
    <property type="match status" value="1"/>
</dbReference>
<dbReference type="PIRSF" id="PIRSF001586">
    <property type="entry name" value="FGAM_synth_I"/>
    <property type="match status" value="1"/>
</dbReference>
<dbReference type="SMART" id="SM01211">
    <property type="entry name" value="GATase_5"/>
    <property type="match status" value="1"/>
</dbReference>
<dbReference type="RefSeq" id="WP_181550513.1">
    <property type="nucleotide sequence ID" value="NZ_JACDUS010000002.1"/>
</dbReference>
<dbReference type="EC" id="6.3.5.3" evidence="8"/>
<keyword evidence="6" id="KW-0067">ATP-binding</keyword>
<evidence type="ECO:0000256" key="1">
    <source>
        <dbReference type="ARBA" id="ARBA00022490"/>
    </source>
</evidence>
<dbReference type="AlphaFoldDB" id="A0A7W0C801"/>
<reference evidence="8 9" key="1">
    <citation type="submission" date="2020-07" db="EMBL/GenBank/DDBJ databases">
        <title>Genomic Encyclopedia of Type Strains, Phase IV (KMG-IV): sequencing the most valuable type-strain genomes for metagenomic binning, comparative biology and taxonomic classification.</title>
        <authorList>
            <person name="Goeker M."/>
        </authorList>
    </citation>
    <scope>NUCLEOTIDE SEQUENCE [LARGE SCALE GENOMIC DNA]</scope>
    <source>
        <strain evidence="8 9">DSM 17721</strain>
    </source>
</reference>
<dbReference type="PANTHER" id="PTHR10099:SF1">
    <property type="entry name" value="PHOSPHORIBOSYLFORMYLGLYCINAMIDINE SYNTHASE"/>
    <property type="match status" value="1"/>
</dbReference>
<keyword evidence="2 8" id="KW-0436">Ligase</keyword>
<evidence type="ECO:0000256" key="5">
    <source>
        <dbReference type="ARBA" id="ARBA00022801"/>
    </source>
</evidence>
<dbReference type="Pfam" id="PF13507">
    <property type="entry name" value="GATase_5"/>
    <property type="match status" value="1"/>
</dbReference>
<dbReference type="Proteomes" id="UP000525298">
    <property type="component" value="Unassembled WGS sequence"/>
</dbReference>
<evidence type="ECO:0000256" key="4">
    <source>
        <dbReference type="ARBA" id="ARBA00022755"/>
    </source>
</evidence>
<evidence type="ECO:0000313" key="8">
    <source>
        <dbReference type="EMBL" id="MBA2880861.1"/>
    </source>
</evidence>
<evidence type="ECO:0000256" key="2">
    <source>
        <dbReference type="ARBA" id="ARBA00022598"/>
    </source>
</evidence>